<dbReference type="NCBIfam" id="TIGR03696">
    <property type="entry name" value="Rhs_assc_core"/>
    <property type="match status" value="1"/>
</dbReference>
<accession>A0ABU1CF54</accession>
<dbReference type="Gene3D" id="2.180.10.10">
    <property type="entry name" value="RHS repeat-associated core"/>
    <property type="match status" value="1"/>
</dbReference>
<evidence type="ECO:0000313" key="1">
    <source>
        <dbReference type="EMBL" id="MDR0183571.1"/>
    </source>
</evidence>
<proteinExistence type="predicted"/>
<name>A0ABU1CF54_9GAMM</name>
<gene>
    <name evidence="1" type="ORF">P8609_11425</name>
</gene>
<sequence length="124" mass="13842">MALPRPVGQRVVATASGTGSRKEIYTYGPFGEPNVTTGVRFRYTGQWLIGELGLYYYKARFYSPDLGRFMQTDPIGYKDDLNLYAYVKNNPLNFSDPTGLCSSLGGFVPCSMPNPKLPESKQMH</sequence>
<reference evidence="1 2" key="1">
    <citation type="submission" date="2023-04" db="EMBL/GenBank/DDBJ databases">
        <title>Lysobacter sp. strain UC isolated from soil sample.</title>
        <authorList>
            <person name="Choksket S."/>
            <person name="Harshvardhan F."/>
            <person name="Rana R."/>
            <person name="Patil P.B."/>
            <person name="Korpole S."/>
        </authorList>
    </citation>
    <scope>NUCLEOTIDE SEQUENCE [LARGE SCALE GENOMIC DNA]</scope>
    <source>
        <strain evidence="1 2">UC</strain>
    </source>
</reference>
<dbReference type="Proteomes" id="UP001233535">
    <property type="component" value="Unassembled WGS sequence"/>
</dbReference>
<dbReference type="PANTHER" id="PTHR32305:SF15">
    <property type="entry name" value="PROTEIN RHSA-RELATED"/>
    <property type="match status" value="1"/>
</dbReference>
<dbReference type="PRINTS" id="PR00394">
    <property type="entry name" value="RHSPROTEIN"/>
</dbReference>
<protein>
    <submittedName>
        <fullName evidence="1">RHS repeat-associated core domain-containing protein</fullName>
    </submittedName>
</protein>
<organism evidence="1 2">
    <name type="scientific">Lysobacter arvi</name>
    <dbReference type="NCBI Taxonomy" id="3038776"/>
    <lineage>
        <taxon>Bacteria</taxon>
        <taxon>Pseudomonadati</taxon>
        <taxon>Pseudomonadota</taxon>
        <taxon>Gammaproteobacteria</taxon>
        <taxon>Lysobacterales</taxon>
        <taxon>Lysobacteraceae</taxon>
        <taxon>Lysobacter</taxon>
    </lineage>
</organism>
<dbReference type="EMBL" id="JARUHG010000003">
    <property type="protein sequence ID" value="MDR0183571.1"/>
    <property type="molecule type" value="Genomic_DNA"/>
</dbReference>
<dbReference type="PANTHER" id="PTHR32305">
    <property type="match status" value="1"/>
</dbReference>
<dbReference type="InterPro" id="IPR050708">
    <property type="entry name" value="T6SS_VgrG/RHS"/>
</dbReference>
<comment type="caution">
    <text evidence="1">The sequence shown here is derived from an EMBL/GenBank/DDBJ whole genome shotgun (WGS) entry which is preliminary data.</text>
</comment>
<keyword evidence="2" id="KW-1185">Reference proteome</keyword>
<dbReference type="RefSeq" id="WP_309262713.1">
    <property type="nucleotide sequence ID" value="NZ_JARUHG010000003.1"/>
</dbReference>
<evidence type="ECO:0000313" key="2">
    <source>
        <dbReference type="Proteomes" id="UP001233535"/>
    </source>
</evidence>
<dbReference type="InterPro" id="IPR022385">
    <property type="entry name" value="Rhs_assc_core"/>
</dbReference>